<dbReference type="EMBL" id="RBNI01012180">
    <property type="protein sequence ID" value="RUP42892.1"/>
    <property type="molecule type" value="Genomic_DNA"/>
</dbReference>
<sequence length="356" mass="39801">MAILSSQINAAIVIYGLTQRPDGTYLMVSSILSFGNLESRLETMSEEQHTWDFVFEQALCICRNVRQFHDLGFVHNDLHPGNVLLDHPLSSTIVDFGLSRSLSYKSDDGVYGRLAYLPPEVFRAEPLTKESDVYCIGTLMWQLVSRVTPTGTAGKLREDGMREEFVPGMPPVYEGIIRDCWNIVPEKRPKIDELCQRMFDAFDECRPQYISGEPRNSGNQTASSSEFTPTNPTTVDNTTAAPRNPEDEHHKTTSHTLCTHDGSDTDSDDSIVIIDMDDTLHFQEPPRGMSNETRTYIAERMAAYRRDLAAENADGSNGSFDFAITSDAYVSGASVIDRSQFYSQKQLTELLADPVA</sequence>
<comment type="caution">
    <text evidence="3">The sequence shown here is derived from an EMBL/GenBank/DDBJ whole genome shotgun (WGS) entry which is preliminary data.</text>
</comment>
<organism evidence="3 4">
    <name type="scientific">Jimgerdemannia flammicorona</name>
    <dbReference type="NCBI Taxonomy" id="994334"/>
    <lineage>
        <taxon>Eukaryota</taxon>
        <taxon>Fungi</taxon>
        <taxon>Fungi incertae sedis</taxon>
        <taxon>Mucoromycota</taxon>
        <taxon>Mucoromycotina</taxon>
        <taxon>Endogonomycetes</taxon>
        <taxon>Endogonales</taxon>
        <taxon>Endogonaceae</taxon>
        <taxon>Jimgerdemannia</taxon>
    </lineage>
</organism>
<dbReference type="GO" id="GO:0005737">
    <property type="term" value="C:cytoplasm"/>
    <property type="evidence" value="ECO:0007669"/>
    <property type="project" value="TreeGrafter"/>
</dbReference>
<dbReference type="InterPro" id="IPR001245">
    <property type="entry name" value="Ser-Thr/Tyr_kinase_cat_dom"/>
</dbReference>
<evidence type="ECO:0000259" key="2">
    <source>
        <dbReference type="PROSITE" id="PS50011"/>
    </source>
</evidence>
<proteinExistence type="predicted"/>
<keyword evidence="4" id="KW-1185">Reference proteome</keyword>
<dbReference type="PROSITE" id="PS50011">
    <property type="entry name" value="PROTEIN_KINASE_DOM"/>
    <property type="match status" value="1"/>
</dbReference>
<feature type="compositionally biased region" description="Polar residues" evidence="1">
    <location>
        <begin position="214"/>
        <end position="227"/>
    </location>
</feature>
<dbReference type="OrthoDB" id="4062651at2759"/>
<feature type="compositionally biased region" description="Low complexity" evidence="1">
    <location>
        <begin position="228"/>
        <end position="242"/>
    </location>
</feature>
<dbReference type="GO" id="GO:0004672">
    <property type="term" value="F:protein kinase activity"/>
    <property type="evidence" value="ECO:0007669"/>
    <property type="project" value="InterPro"/>
</dbReference>
<evidence type="ECO:0000256" key="1">
    <source>
        <dbReference type="SAM" id="MobiDB-lite"/>
    </source>
</evidence>
<feature type="region of interest" description="Disordered" evidence="1">
    <location>
        <begin position="208"/>
        <end position="265"/>
    </location>
</feature>
<dbReference type="InterPro" id="IPR000719">
    <property type="entry name" value="Prot_kinase_dom"/>
</dbReference>
<gene>
    <name evidence="3" type="ORF">BC936DRAFT_137935</name>
</gene>
<dbReference type="GO" id="GO:0005524">
    <property type="term" value="F:ATP binding"/>
    <property type="evidence" value="ECO:0007669"/>
    <property type="project" value="InterPro"/>
</dbReference>
<feature type="domain" description="Protein kinase" evidence="2">
    <location>
        <begin position="1"/>
        <end position="200"/>
    </location>
</feature>
<dbReference type="InterPro" id="IPR050167">
    <property type="entry name" value="Ser_Thr_protein_kinase"/>
</dbReference>
<dbReference type="Proteomes" id="UP000268093">
    <property type="component" value="Unassembled WGS sequence"/>
</dbReference>
<reference evidence="3 4" key="1">
    <citation type="journal article" date="2018" name="New Phytol.">
        <title>Phylogenomics of Endogonaceae and evolution of mycorrhizas within Mucoromycota.</title>
        <authorList>
            <person name="Chang Y."/>
            <person name="Desiro A."/>
            <person name="Na H."/>
            <person name="Sandor L."/>
            <person name="Lipzen A."/>
            <person name="Clum A."/>
            <person name="Barry K."/>
            <person name="Grigoriev I.V."/>
            <person name="Martin F.M."/>
            <person name="Stajich J.E."/>
            <person name="Smith M.E."/>
            <person name="Bonito G."/>
            <person name="Spatafora J.W."/>
        </authorList>
    </citation>
    <scope>NUCLEOTIDE SEQUENCE [LARGE SCALE GENOMIC DNA]</scope>
    <source>
        <strain evidence="3 4">GMNB39</strain>
    </source>
</reference>
<dbReference type="PANTHER" id="PTHR23257">
    <property type="entry name" value="SERINE-THREONINE PROTEIN KINASE"/>
    <property type="match status" value="1"/>
</dbReference>
<keyword evidence="3" id="KW-0808">Transferase</keyword>
<dbReference type="InterPro" id="IPR011009">
    <property type="entry name" value="Kinase-like_dom_sf"/>
</dbReference>
<accession>A0A433CWD9</accession>
<evidence type="ECO:0000313" key="3">
    <source>
        <dbReference type="EMBL" id="RUP42892.1"/>
    </source>
</evidence>
<dbReference type="GO" id="GO:0007165">
    <property type="term" value="P:signal transduction"/>
    <property type="evidence" value="ECO:0007669"/>
    <property type="project" value="TreeGrafter"/>
</dbReference>
<dbReference type="AlphaFoldDB" id="A0A433CWD9"/>
<keyword evidence="3" id="KW-0418">Kinase</keyword>
<name>A0A433CWD9_9FUNG</name>
<protein>
    <submittedName>
        <fullName evidence="3">Kinase-like domain-containing protein</fullName>
    </submittedName>
</protein>
<dbReference type="Gene3D" id="1.10.510.10">
    <property type="entry name" value="Transferase(Phosphotransferase) domain 1"/>
    <property type="match status" value="1"/>
</dbReference>
<dbReference type="SUPFAM" id="SSF56112">
    <property type="entry name" value="Protein kinase-like (PK-like)"/>
    <property type="match status" value="1"/>
</dbReference>
<dbReference type="Pfam" id="PF07714">
    <property type="entry name" value="PK_Tyr_Ser-Thr"/>
    <property type="match status" value="1"/>
</dbReference>
<evidence type="ECO:0000313" key="4">
    <source>
        <dbReference type="Proteomes" id="UP000268093"/>
    </source>
</evidence>